<gene>
    <name evidence="2" type="ORF">METZ01_LOCUS84415</name>
</gene>
<dbReference type="EMBL" id="UINC01007126">
    <property type="protein sequence ID" value="SVA31561.1"/>
    <property type="molecule type" value="Genomic_DNA"/>
</dbReference>
<dbReference type="AlphaFoldDB" id="A0A381UUY1"/>
<feature type="transmembrane region" description="Helical" evidence="1">
    <location>
        <begin position="31"/>
        <end position="51"/>
    </location>
</feature>
<keyword evidence="1" id="KW-1133">Transmembrane helix</keyword>
<keyword evidence="1" id="KW-0812">Transmembrane</keyword>
<evidence type="ECO:0000256" key="1">
    <source>
        <dbReference type="SAM" id="Phobius"/>
    </source>
</evidence>
<reference evidence="2" key="1">
    <citation type="submission" date="2018-05" db="EMBL/GenBank/DDBJ databases">
        <authorList>
            <person name="Lanie J.A."/>
            <person name="Ng W.-L."/>
            <person name="Kazmierczak K.M."/>
            <person name="Andrzejewski T.M."/>
            <person name="Davidsen T.M."/>
            <person name="Wayne K.J."/>
            <person name="Tettelin H."/>
            <person name="Glass J.I."/>
            <person name="Rusch D."/>
            <person name="Podicherti R."/>
            <person name="Tsui H.-C.T."/>
            <person name="Winkler M.E."/>
        </authorList>
    </citation>
    <scope>NUCLEOTIDE SEQUENCE</scope>
</reference>
<keyword evidence="1" id="KW-0472">Membrane</keyword>
<organism evidence="2">
    <name type="scientific">marine metagenome</name>
    <dbReference type="NCBI Taxonomy" id="408172"/>
    <lineage>
        <taxon>unclassified sequences</taxon>
        <taxon>metagenomes</taxon>
        <taxon>ecological metagenomes</taxon>
    </lineage>
</organism>
<accession>A0A381UUY1</accession>
<name>A0A381UUY1_9ZZZZ</name>
<protein>
    <submittedName>
        <fullName evidence="2">Uncharacterized protein</fullName>
    </submittedName>
</protein>
<evidence type="ECO:0000313" key="2">
    <source>
        <dbReference type="EMBL" id="SVA31561.1"/>
    </source>
</evidence>
<sequence>MTASFYFLLVPLALAFWVGWSYRFGVWNDIGLYAVLVVMLGFGFLGSYVYGRARQS</sequence>
<proteinExistence type="predicted"/>